<dbReference type="InterPro" id="IPR025131">
    <property type="entry name" value="DUF4057"/>
</dbReference>
<evidence type="ECO:0000313" key="3">
    <source>
        <dbReference type="EMBL" id="KAK3033888.1"/>
    </source>
</evidence>
<dbReference type="EMBL" id="JAVXUP010000219">
    <property type="protein sequence ID" value="KAK3033888.1"/>
    <property type="molecule type" value="Genomic_DNA"/>
</dbReference>
<accession>A0AA88WTM9</accession>
<dbReference type="PANTHER" id="PTHR31132">
    <property type="entry name" value="N-LYSINE METHYLTRANSFERASE"/>
    <property type="match status" value="1"/>
</dbReference>
<feature type="domain" description="DUF4057" evidence="2">
    <location>
        <begin position="3"/>
        <end position="296"/>
    </location>
</feature>
<protein>
    <recommendedName>
        <fullName evidence="2">DUF4057 domain-containing protein</fullName>
    </recommendedName>
</protein>
<dbReference type="Proteomes" id="UP001188597">
    <property type="component" value="Unassembled WGS sequence"/>
</dbReference>
<sequence length="298" mass="31628">MERSTPVRKPHTSTADLLTWSEIPPADSPATASAARSSARSHQPSDGISKVVFGGQVTDEEVESLMKRKPCSGYKLKEISGSGIFAANGENGTLEPEGANASLTNKTGIRMYQQAVAGISHISFAEEETVSPKKPTSIPEVAKQRELSGTLESDAEAMLKKQLSDAKCKELSGHDIFAPPPEIQPRPLAARALALRESISIGEPPAYNPAGGQNNEMFSEEPVLKTAKKIPNQKFAELSGNNIFKGDAPASSAEKPLSSAKLREMNGSNIFSDGKVESRDYLGGVRKPPGGESSIALV</sequence>
<keyword evidence="4" id="KW-1185">Reference proteome</keyword>
<evidence type="ECO:0000256" key="1">
    <source>
        <dbReference type="SAM" id="MobiDB-lite"/>
    </source>
</evidence>
<dbReference type="AlphaFoldDB" id="A0AA88WTM9"/>
<dbReference type="PANTHER" id="PTHR31132:SF13">
    <property type="entry name" value="N-LYSINE METHYLTRANSFERASE"/>
    <property type="match status" value="1"/>
</dbReference>
<comment type="caution">
    <text evidence="3">The sequence shown here is derived from an EMBL/GenBank/DDBJ whole genome shotgun (WGS) entry which is preliminary data.</text>
</comment>
<gene>
    <name evidence="3" type="ORF">RJ639_033523</name>
</gene>
<feature type="region of interest" description="Disordered" evidence="1">
    <location>
        <begin position="1"/>
        <end position="52"/>
    </location>
</feature>
<proteinExistence type="predicted"/>
<organism evidence="3 4">
    <name type="scientific">Escallonia herrerae</name>
    <dbReference type="NCBI Taxonomy" id="1293975"/>
    <lineage>
        <taxon>Eukaryota</taxon>
        <taxon>Viridiplantae</taxon>
        <taxon>Streptophyta</taxon>
        <taxon>Embryophyta</taxon>
        <taxon>Tracheophyta</taxon>
        <taxon>Spermatophyta</taxon>
        <taxon>Magnoliopsida</taxon>
        <taxon>eudicotyledons</taxon>
        <taxon>Gunneridae</taxon>
        <taxon>Pentapetalae</taxon>
        <taxon>asterids</taxon>
        <taxon>campanulids</taxon>
        <taxon>Escalloniales</taxon>
        <taxon>Escalloniaceae</taxon>
        <taxon>Escallonia</taxon>
    </lineage>
</organism>
<name>A0AA88WTM9_9ASTE</name>
<dbReference type="Pfam" id="PF13266">
    <property type="entry name" value="DUF4057"/>
    <property type="match status" value="1"/>
</dbReference>
<reference evidence="3" key="1">
    <citation type="submission" date="2022-12" db="EMBL/GenBank/DDBJ databases">
        <title>Draft genome assemblies for two species of Escallonia (Escalloniales).</title>
        <authorList>
            <person name="Chanderbali A."/>
            <person name="Dervinis C."/>
            <person name="Anghel I."/>
            <person name="Soltis D."/>
            <person name="Soltis P."/>
            <person name="Zapata F."/>
        </authorList>
    </citation>
    <scope>NUCLEOTIDE SEQUENCE</scope>
    <source>
        <strain evidence="3">UCBG64.0493</strain>
        <tissue evidence="3">Leaf</tissue>
    </source>
</reference>
<evidence type="ECO:0000313" key="4">
    <source>
        <dbReference type="Proteomes" id="UP001188597"/>
    </source>
</evidence>
<feature type="compositionally biased region" description="Low complexity" evidence="1">
    <location>
        <begin position="24"/>
        <end position="45"/>
    </location>
</feature>
<feature type="region of interest" description="Disordered" evidence="1">
    <location>
        <begin position="240"/>
        <end position="298"/>
    </location>
</feature>
<evidence type="ECO:0000259" key="2">
    <source>
        <dbReference type="Pfam" id="PF13266"/>
    </source>
</evidence>
<feature type="compositionally biased region" description="Basic residues" evidence="1">
    <location>
        <begin position="1"/>
        <end position="11"/>
    </location>
</feature>